<dbReference type="AlphaFoldDB" id="A0A6A5KLF8"/>
<name>A0A6A5KLF8_9PLEO</name>
<reference evidence="3" key="1">
    <citation type="submission" date="2020-01" db="EMBL/GenBank/DDBJ databases">
        <authorList>
            <consortium name="DOE Joint Genome Institute"/>
            <person name="Haridas S."/>
            <person name="Albert R."/>
            <person name="Binder M."/>
            <person name="Bloem J."/>
            <person name="Labutti K."/>
            <person name="Salamov A."/>
            <person name="Andreopoulos B."/>
            <person name="Baker S.E."/>
            <person name="Barry K."/>
            <person name="Bills G."/>
            <person name="Bluhm B.H."/>
            <person name="Cannon C."/>
            <person name="Castanera R."/>
            <person name="Culley D.E."/>
            <person name="Daum C."/>
            <person name="Ezra D."/>
            <person name="Gonzalez J.B."/>
            <person name="Henrissat B."/>
            <person name="Kuo A."/>
            <person name="Liang C."/>
            <person name="Lipzen A."/>
            <person name="Lutzoni F."/>
            <person name="Magnuson J."/>
            <person name="Mondo S."/>
            <person name="Nolan M."/>
            <person name="Ohm R."/>
            <person name="Pangilinan J."/>
            <person name="Park H.-J."/>
            <person name="Ramirez L."/>
            <person name="Alfaro M."/>
            <person name="Sun H."/>
            <person name="Tritt A."/>
            <person name="Yoshinaga Y."/>
            <person name="Zwiers L.-H."/>
            <person name="Turgeon B.G."/>
            <person name="Goodwin S.B."/>
            <person name="Spatafora J.W."/>
            <person name="Crous P.W."/>
            <person name="Grigoriev I.V."/>
        </authorList>
    </citation>
    <scope>NUCLEOTIDE SEQUENCE</scope>
    <source>
        <strain evidence="3">P77</strain>
    </source>
</reference>
<evidence type="ECO:0000256" key="2">
    <source>
        <dbReference type="SAM" id="MobiDB-lite"/>
    </source>
</evidence>
<dbReference type="OrthoDB" id="8064436at2759"/>
<dbReference type="PANTHER" id="PTHR42067:SF1">
    <property type="entry name" value="MITOTIC APPARATUS PROTEIN P62"/>
    <property type="match status" value="1"/>
</dbReference>
<sequence>MSARCIVPVAPASSRGETVVVEVHQEGGHPLDVRLVGCEGANAYVTTIKHRNLAKLKHKFKGSDDEWVIVLSHFLLQQPPEEEKAAILNGVRMIYTLKNNNLELSFRQDVQGIKVTLGEIVLPQDDEFELNAFEWAQTSALAHAHTLQELADLKARVRNEQDTIAKLNAQLDDFIKTKNEAETAMLQQFMELLNEKKRKIRDQSRILAGAKVGKTAAIAVHSTRPDRNTRRADASRTSKRKAPARAAGPDPAPDPDSDQMEIDQAKTEEQDEDEVPDPVTPDQSEDETEEEDEPAPQTRARSSETLRSSSTVAQASQSKATESKKVPPPRTLPFNKLADSRKGGEKKELAPAMDDEEDDETEEEL</sequence>
<protein>
    <recommendedName>
        <fullName evidence="5">DNA repair protein XRCC4</fullName>
    </recommendedName>
</protein>
<dbReference type="SUPFAM" id="SSF58022">
    <property type="entry name" value="XRCC4, C-terminal oligomerization domain"/>
    <property type="match status" value="1"/>
</dbReference>
<feature type="compositionally biased region" description="Basic and acidic residues" evidence="2">
    <location>
        <begin position="223"/>
        <end position="236"/>
    </location>
</feature>
<feature type="compositionally biased region" description="Basic and acidic residues" evidence="2">
    <location>
        <begin position="338"/>
        <end position="349"/>
    </location>
</feature>
<dbReference type="EMBL" id="ML975290">
    <property type="protein sequence ID" value="KAF1835204.1"/>
    <property type="molecule type" value="Genomic_DNA"/>
</dbReference>
<evidence type="ECO:0000256" key="1">
    <source>
        <dbReference type="SAM" id="Coils"/>
    </source>
</evidence>
<evidence type="ECO:0000313" key="3">
    <source>
        <dbReference type="EMBL" id="KAF1835204.1"/>
    </source>
</evidence>
<feature type="compositionally biased region" description="Acidic residues" evidence="2">
    <location>
        <begin position="283"/>
        <end position="294"/>
    </location>
</feature>
<feature type="compositionally biased region" description="Acidic residues" evidence="2">
    <location>
        <begin position="353"/>
        <end position="365"/>
    </location>
</feature>
<dbReference type="PANTHER" id="PTHR42067">
    <property type="entry name" value="YALI0C15378P"/>
    <property type="match status" value="1"/>
</dbReference>
<keyword evidence="1" id="KW-0175">Coiled coil</keyword>
<feature type="compositionally biased region" description="Polar residues" evidence="2">
    <location>
        <begin position="299"/>
        <end position="320"/>
    </location>
</feature>
<evidence type="ECO:0008006" key="5">
    <source>
        <dbReference type="Google" id="ProtNLM"/>
    </source>
</evidence>
<evidence type="ECO:0000313" key="4">
    <source>
        <dbReference type="Proteomes" id="UP000800040"/>
    </source>
</evidence>
<dbReference type="Gene3D" id="1.20.5.370">
    <property type="match status" value="1"/>
</dbReference>
<proteinExistence type="predicted"/>
<feature type="coiled-coil region" evidence="1">
    <location>
        <begin position="150"/>
        <end position="184"/>
    </location>
</feature>
<gene>
    <name evidence="3" type="ORF">BDW02DRAFT_548617</name>
</gene>
<feature type="region of interest" description="Disordered" evidence="2">
    <location>
        <begin position="217"/>
        <end position="365"/>
    </location>
</feature>
<dbReference type="Proteomes" id="UP000800040">
    <property type="component" value="Unassembled WGS sequence"/>
</dbReference>
<dbReference type="InterPro" id="IPR014751">
    <property type="entry name" value="XRCC4-like_C"/>
</dbReference>
<organism evidence="3 4">
    <name type="scientific">Decorospora gaudefroyi</name>
    <dbReference type="NCBI Taxonomy" id="184978"/>
    <lineage>
        <taxon>Eukaryota</taxon>
        <taxon>Fungi</taxon>
        <taxon>Dikarya</taxon>
        <taxon>Ascomycota</taxon>
        <taxon>Pezizomycotina</taxon>
        <taxon>Dothideomycetes</taxon>
        <taxon>Pleosporomycetidae</taxon>
        <taxon>Pleosporales</taxon>
        <taxon>Pleosporineae</taxon>
        <taxon>Pleosporaceae</taxon>
        <taxon>Decorospora</taxon>
    </lineage>
</organism>
<keyword evidence="4" id="KW-1185">Reference proteome</keyword>
<accession>A0A6A5KLF8</accession>